<proteinExistence type="predicted"/>
<feature type="compositionally biased region" description="Basic and acidic residues" evidence="1">
    <location>
        <begin position="1"/>
        <end position="10"/>
    </location>
</feature>
<dbReference type="AlphaFoldDB" id="A0A1F7W9F4"/>
<feature type="region of interest" description="Disordered" evidence="1">
    <location>
        <begin position="1"/>
        <end position="30"/>
    </location>
</feature>
<protein>
    <submittedName>
        <fullName evidence="2">Uncharacterized protein</fullName>
    </submittedName>
</protein>
<dbReference type="Proteomes" id="UP000176501">
    <property type="component" value="Unassembled WGS sequence"/>
</dbReference>
<dbReference type="EMBL" id="MGFE01000004">
    <property type="protein sequence ID" value="OGL99453.1"/>
    <property type="molecule type" value="Genomic_DNA"/>
</dbReference>
<name>A0A1F7W9F4_9BACT</name>
<evidence type="ECO:0000256" key="1">
    <source>
        <dbReference type="SAM" id="MobiDB-lite"/>
    </source>
</evidence>
<evidence type="ECO:0000313" key="3">
    <source>
        <dbReference type="Proteomes" id="UP000176501"/>
    </source>
</evidence>
<reference evidence="2 3" key="1">
    <citation type="journal article" date="2016" name="Nat. Commun.">
        <title>Thousands of microbial genomes shed light on interconnected biogeochemical processes in an aquifer system.</title>
        <authorList>
            <person name="Anantharaman K."/>
            <person name="Brown C.T."/>
            <person name="Hug L.A."/>
            <person name="Sharon I."/>
            <person name="Castelle C.J."/>
            <person name="Probst A.J."/>
            <person name="Thomas B.C."/>
            <person name="Singh A."/>
            <person name="Wilkins M.J."/>
            <person name="Karaoz U."/>
            <person name="Brodie E.L."/>
            <person name="Williams K.H."/>
            <person name="Hubbard S.S."/>
            <person name="Banfield J.F."/>
        </authorList>
    </citation>
    <scope>NUCLEOTIDE SEQUENCE [LARGE SCALE GENOMIC DNA]</scope>
</reference>
<organism evidence="2 3">
    <name type="scientific">Candidatus Uhrbacteria bacterium RIFOXYB2_FULL_57_15</name>
    <dbReference type="NCBI Taxonomy" id="1802422"/>
    <lineage>
        <taxon>Bacteria</taxon>
        <taxon>Candidatus Uhriibacteriota</taxon>
    </lineage>
</organism>
<accession>A0A1F7W9F4</accession>
<gene>
    <name evidence="2" type="ORF">A2304_02430</name>
</gene>
<comment type="caution">
    <text evidence="2">The sequence shown here is derived from an EMBL/GenBank/DDBJ whole genome shotgun (WGS) entry which is preliminary data.</text>
</comment>
<evidence type="ECO:0000313" key="2">
    <source>
        <dbReference type="EMBL" id="OGL99453.1"/>
    </source>
</evidence>
<sequence>MPDHQTRDRQTTATDLPGDAVREGNGTYAPLHDGAAYAEIPDPSGRTEAIPVLLTIRERTVEDDIAEWVRTQGEVPGFARQTLREACEREKRAVPPELLDDR</sequence>